<sequence length="165" mass="18443">MNTTDIEPSELLGVYLNDHLMGACGGVELARRIARTFGEPDERSVLEELAAEIEQDRQSLIDAMTRLDVPRHSAKMAAGWLGEKIGRLKPNGSLVHRTALTPVVELEAMHLGVEGKEAGWRVLRELARRDPRLEPIDFDRLIDRATHQKQILDGLRRQAAMTAFG</sequence>
<dbReference type="OrthoDB" id="5504890at2"/>
<evidence type="ECO:0008006" key="3">
    <source>
        <dbReference type="Google" id="ProtNLM"/>
    </source>
</evidence>
<dbReference type="HOGENOM" id="CLU_127596_1_0_11"/>
<dbReference type="eggNOG" id="COG3427">
    <property type="taxonomic scope" value="Bacteria"/>
</dbReference>
<proteinExistence type="predicted"/>
<dbReference type="Proteomes" id="UP000000851">
    <property type="component" value="Chromosome"/>
</dbReference>
<name>C7PYA0_CATAD</name>
<evidence type="ECO:0000313" key="1">
    <source>
        <dbReference type="EMBL" id="ACU75390.1"/>
    </source>
</evidence>
<accession>C7PYA0</accession>
<keyword evidence="2" id="KW-1185">Reference proteome</keyword>
<dbReference type="AlphaFoldDB" id="C7PYA0"/>
<evidence type="ECO:0000313" key="2">
    <source>
        <dbReference type="Proteomes" id="UP000000851"/>
    </source>
</evidence>
<gene>
    <name evidence="1" type="ordered locus">Caci_6542</name>
</gene>
<dbReference type="EMBL" id="CP001700">
    <property type="protein sequence ID" value="ACU75390.1"/>
    <property type="molecule type" value="Genomic_DNA"/>
</dbReference>
<dbReference type="STRING" id="479433.Caci_6542"/>
<dbReference type="InParanoid" id="C7PYA0"/>
<dbReference type="RefSeq" id="WP_015795119.1">
    <property type="nucleotide sequence ID" value="NC_013131.1"/>
</dbReference>
<dbReference type="KEGG" id="cai:Caci_6542"/>
<protein>
    <recommendedName>
        <fullName evidence="3">DUF305 domain-containing protein</fullName>
    </recommendedName>
</protein>
<organism evidence="1 2">
    <name type="scientific">Catenulispora acidiphila (strain DSM 44928 / JCM 14897 / NBRC 102108 / NRRL B-24433 / ID139908)</name>
    <dbReference type="NCBI Taxonomy" id="479433"/>
    <lineage>
        <taxon>Bacteria</taxon>
        <taxon>Bacillati</taxon>
        <taxon>Actinomycetota</taxon>
        <taxon>Actinomycetes</taxon>
        <taxon>Catenulisporales</taxon>
        <taxon>Catenulisporaceae</taxon>
        <taxon>Catenulispora</taxon>
    </lineage>
</organism>
<reference evidence="1 2" key="1">
    <citation type="journal article" date="2009" name="Stand. Genomic Sci.">
        <title>Complete genome sequence of Catenulispora acidiphila type strain (ID 139908).</title>
        <authorList>
            <person name="Copeland A."/>
            <person name="Lapidus A."/>
            <person name="Glavina Del Rio T."/>
            <person name="Nolan M."/>
            <person name="Lucas S."/>
            <person name="Chen F."/>
            <person name="Tice H."/>
            <person name="Cheng J.F."/>
            <person name="Bruce D."/>
            <person name="Goodwin L."/>
            <person name="Pitluck S."/>
            <person name="Mikhailova N."/>
            <person name="Pati A."/>
            <person name="Ivanova N."/>
            <person name="Mavromatis K."/>
            <person name="Chen A."/>
            <person name="Palaniappan K."/>
            <person name="Chain P."/>
            <person name="Land M."/>
            <person name="Hauser L."/>
            <person name="Chang Y.J."/>
            <person name="Jeffries C.D."/>
            <person name="Chertkov O."/>
            <person name="Brettin T."/>
            <person name="Detter J.C."/>
            <person name="Han C."/>
            <person name="Ali Z."/>
            <person name="Tindall B.J."/>
            <person name="Goker M."/>
            <person name="Bristow J."/>
            <person name="Eisen J.A."/>
            <person name="Markowitz V."/>
            <person name="Hugenholtz P."/>
            <person name="Kyrpides N.C."/>
            <person name="Klenk H.P."/>
        </authorList>
    </citation>
    <scope>NUCLEOTIDE SEQUENCE [LARGE SCALE GENOMIC DNA]</scope>
    <source>
        <strain evidence="2">DSM 44928 / JCM 14897 / NBRC 102108 / NRRL B-24433 / ID139908</strain>
    </source>
</reference>